<keyword evidence="5" id="KW-0813">Transport</keyword>
<evidence type="ECO:0000256" key="17">
    <source>
        <dbReference type="SAM" id="MobiDB-lite"/>
    </source>
</evidence>
<keyword evidence="6" id="KW-0679">Respiratory chain</keyword>
<dbReference type="VEuPathDB" id="FungiDB:TREMEDRAFT_29086"/>
<evidence type="ECO:0000256" key="7">
    <source>
        <dbReference type="ARBA" id="ARBA00022692"/>
    </source>
</evidence>
<evidence type="ECO:0000256" key="9">
    <source>
        <dbReference type="ARBA" id="ARBA00022946"/>
    </source>
</evidence>
<keyword evidence="11 18" id="KW-1133">Transmembrane helix</keyword>
<feature type="compositionally biased region" description="Pro residues" evidence="17">
    <location>
        <begin position="385"/>
        <end position="415"/>
    </location>
</feature>
<protein>
    <recommendedName>
        <fullName evidence="4">NADH dehydrogenase [ubiquinone] 1 beta subcomplex subunit 11, mitochondrial</fullName>
    </recommendedName>
    <alternativeName>
        <fullName evidence="15">Complex I-ESSS</fullName>
    </alternativeName>
    <alternativeName>
        <fullName evidence="14">NADH-ubiquinone oxidoreductase ESSS subunit</fullName>
    </alternativeName>
</protein>
<evidence type="ECO:0000256" key="2">
    <source>
        <dbReference type="ARBA" id="ARBA00004434"/>
    </source>
</evidence>
<evidence type="ECO:0000256" key="16">
    <source>
        <dbReference type="ARBA" id="ARBA00046528"/>
    </source>
</evidence>
<dbReference type="InParanoid" id="A0A4Q1BQB6"/>
<name>A0A4Q1BQB6_TREME</name>
<keyword evidence="8" id="KW-0999">Mitochondrion inner membrane</keyword>
<keyword evidence="12" id="KW-0496">Mitochondrion</keyword>
<comment type="caution">
    <text evidence="19">The sequence shown here is derived from an EMBL/GenBank/DDBJ whole genome shotgun (WGS) entry which is preliminary data.</text>
</comment>
<dbReference type="Pfam" id="PF10183">
    <property type="entry name" value="ESSS"/>
    <property type="match status" value="1"/>
</dbReference>
<keyword evidence="10" id="KW-0249">Electron transport</keyword>
<proteinExistence type="inferred from homology"/>
<feature type="region of interest" description="Disordered" evidence="17">
    <location>
        <begin position="16"/>
        <end position="39"/>
    </location>
</feature>
<accession>A0A4Q1BQB6</accession>
<comment type="similarity">
    <text evidence="3">Belongs to the complex I NDUFB11 subunit family.</text>
</comment>
<keyword evidence="9" id="KW-0809">Transit peptide</keyword>
<organism evidence="19 20">
    <name type="scientific">Tremella mesenterica</name>
    <name type="common">Jelly fungus</name>
    <dbReference type="NCBI Taxonomy" id="5217"/>
    <lineage>
        <taxon>Eukaryota</taxon>
        <taxon>Fungi</taxon>
        <taxon>Dikarya</taxon>
        <taxon>Basidiomycota</taxon>
        <taxon>Agaricomycotina</taxon>
        <taxon>Tremellomycetes</taxon>
        <taxon>Tremellales</taxon>
        <taxon>Tremellaceae</taxon>
        <taxon>Tremella</taxon>
    </lineage>
</organism>
<dbReference type="STRING" id="5217.A0A4Q1BQB6"/>
<sequence length="463" mass="52227">MLGIRPTVFRTPIQIAKNQKRQASHGPTYNPPSGYLFGERPVKGQKRQRESWELIYYFGLFGGMGLAAVLLTYKPDTSIQTWALEEARRRMEERGEKVEYKPSRGTIPMPSHTKPHPSRSQARRVTTNPVNPSFPPSAYIQAYEAQLRPSPDVGSSNPSRGLIRWVGDEARVGSEDGENEGEGSGVWADRYDLLHLLPSLPSPPSSPQPTDSDDSGWTDVPSEEEERFLLSGSDEEEYERNKKRKWIEGLREERMREMGKEEERGSKLLEEEPPENILQLMRHTAQSITSSPNPQILISRILANHVKDDRFLFLKGRYSSTWQRIREELRGLVKVEEKSERNKKSVGTGLLGGYESSTSTSDDSSGNDQDEKGEKDEEDKDEDGIPPPPTDDIPPPPDSPPSPPLHPSLGSPPSPALILSHDVPVGSSTTDVFGMDETQDNAEEEKKRQRRVRLEEWKRSRKI</sequence>
<feature type="compositionally biased region" description="Basic and acidic residues" evidence="17">
    <location>
        <begin position="93"/>
        <end position="102"/>
    </location>
</feature>
<evidence type="ECO:0000256" key="14">
    <source>
        <dbReference type="ARBA" id="ARBA00030753"/>
    </source>
</evidence>
<evidence type="ECO:0000256" key="4">
    <source>
        <dbReference type="ARBA" id="ARBA00018632"/>
    </source>
</evidence>
<evidence type="ECO:0000313" key="19">
    <source>
        <dbReference type="EMBL" id="RXK40121.1"/>
    </source>
</evidence>
<evidence type="ECO:0000256" key="5">
    <source>
        <dbReference type="ARBA" id="ARBA00022448"/>
    </source>
</evidence>
<evidence type="ECO:0000256" key="6">
    <source>
        <dbReference type="ARBA" id="ARBA00022660"/>
    </source>
</evidence>
<comment type="subcellular location">
    <subcellularLocation>
        <location evidence="2">Mitochondrion inner membrane</location>
        <topology evidence="2">Single-pass membrane protein</topology>
    </subcellularLocation>
</comment>
<dbReference type="GO" id="GO:0005743">
    <property type="term" value="C:mitochondrial inner membrane"/>
    <property type="evidence" value="ECO:0007669"/>
    <property type="project" value="UniProtKB-SubCell"/>
</dbReference>
<feature type="compositionally biased region" description="Acidic residues" evidence="17">
    <location>
        <begin position="211"/>
        <end position="226"/>
    </location>
</feature>
<dbReference type="InterPro" id="IPR019329">
    <property type="entry name" value="NADH_UbQ_OxRdtase_ESSS_su"/>
</dbReference>
<comment type="subunit">
    <text evidence="16">Complex I is composed of 45 different subunits. Interacts with BCAP31.</text>
</comment>
<evidence type="ECO:0000256" key="13">
    <source>
        <dbReference type="ARBA" id="ARBA00023136"/>
    </source>
</evidence>
<evidence type="ECO:0000256" key="3">
    <source>
        <dbReference type="ARBA" id="ARBA00008915"/>
    </source>
</evidence>
<evidence type="ECO:0000256" key="15">
    <source>
        <dbReference type="ARBA" id="ARBA00031387"/>
    </source>
</evidence>
<feature type="region of interest" description="Disordered" evidence="17">
    <location>
        <begin position="336"/>
        <end position="463"/>
    </location>
</feature>
<feature type="region of interest" description="Disordered" evidence="17">
    <location>
        <begin position="197"/>
        <end position="235"/>
    </location>
</feature>
<keyword evidence="7 18" id="KW-0812">Transmembrane</keyword>
<reference evidence="19 20" key="1">
    <citation type="submission" date="2016-06" db="EMBL/GenBank/DDBJ databases">
        <title>Evolution of pathogenesis and genome organization in the Tremellales.</title>
        <authorList>
            <person name="Cuomo C."/>
            <person name="Litvintseva A."/>
            <person name="Heitman J."/>
            <person name="Chen Y."/>
            <person name="Sun S."/>
            <person name="Springer D."/>
            <person name="Dromer F."/>
            <person name="Young S."/>
            <person name="Zeng Q."/>
            <person name="Chapman S."/>
            <person name="Gujja S."/>
            <person name="Saif S."/>
            <person name="Birren B."/>
        </authorList>
    </citation>
    <scope>NUCLEOTIDE SEQUENCE [LARGE SCALE GENOMIC DNA]</scope>
    <source>
        <strain evidence="19 20">ATCC 28783</strain>
    </source>
</reference>
<dbReference type="EMBL" id="SDIL01000022">
    <property type="protein sequence ID" value="RXK40121.1"/>
    <property type="molecule type" value="Genomic_DNA"/>
</dbReference>
<evidence type="ECO:0000256" key="18">
    <source>
        <dbReference type="SAM" id="Phobius"/>
    </source>
</evidence>
<evidence type="ECO:0000256" key="10">
    <source>
        <dbReference type="ARBA" id="ARBA00022982"/>
    </source>
</evidence>
<feature type="compositionally biased region" description="Polar residues" evidence="17">
    <location>
        <begin position="118"/>
        <end position="131"/>
    </location>
</feature>
<evidence type="ECO:0000313" key="20">
    <source>
        <dbReference type="Proteomes" id="UP000289152"/>
    </source>
</evidence>
<dbReference type="AlphaFoldDB" id="A0A4Q1BQB6"/>
<dbReference type="Proteomes" id="UP000289152">
    <property type="component" value="Unassembled WGS sequence"/>
</dbReference>
<evidence type="ECO:0000256" key="8">
    <source>
        <dbReference type="ARBA" id="ARBA00022792"/>
    </source>
</evidence>
<evidence type="ECO:0000256" key="12">
    <source>
        <dbReference type="ARBA" id="ARBA00023128"/>
    </source>
</evidence>
<dbReference type="PANTHER" id="PTHR40637">
    <property type="entry name" value="ESSS SUBUNIT OF NADH:UBIQUINONE OXIDOREDUCTASE (COMPLEX I) PROTEIN"/>
    <property type="match status" value="1"/>
</dbReference>
<evidence type="ECO:0000256" key="11">
    <source>
        <dbReference type="ARBA" id="ARBA00022989"/>
    </source>
</evidence>
<dbReference type="OrthoDB" id="2147978at2759"/>
<comment type="function">
    <text evidence="1">Accessory subunit of the mitochondrial membrane respiratory chain NADH dehydrogenase (Complex I), that is believed not to be involved in catalysis. Complex I functions in the transfer of electrons from NADH to the respiratory chain. The immediate electron acceptor for the enzyme is believed to be ubiquinone.</text>
</comment>
<keyword evidence="13 18" id="KW-0472">Membrane</keyword>
<feature type="compositionally biased region" description="Basic and acidic residues" evidence="17">
    <location>
        <begin position="444"/>
        <end position="463"/>
    </location>
</feature>
<feature type="transmembrane region" description="Helical" evidence="18">
    <location>
        <begin position="54"/>
        <end position="73"/>
    </location>
</feature>
<gene>
    <name evidence="19" type="ORF">M231_02578</name>
</gene>
<evidence type="ECO:0000256" key="1">
    <source>
        <dbReference type="ARBA" id="ARBA00003195"/>
    </source>
</evidence>
<keyword evidence="20" id="KW-1185">Reference proteome</keyword>
<dbReference type="PANTHER" id="PTHR40637:SF1">
    <property type="entry name" value="ESSS SUBUNIT OF NADH:UBIQUINONE OXIDOREDUCTASE (COMPLEX I) PROTEIN"/>
    <property type="match status" value="1"/>
</dbReference>
<feature type="region of interest" description="Disordered" evidence="17">
    <location>
        <begin position="93"/>
        <end position="136"/>
    </location>
</feature>